<keyword evidence="1" id="KW-0472">Membrane</keyword>
<dbReference type="GO" id="GO:0004175">
    <property type="term" value="F:endopeptidase activity"/>
    <property type="evidence" value="ECO:0007669"/>
    <property type="project" value="UniProtKB-ARBA"/>
</dbReference>
<gene>
    <name evidence="3" type="ORF">Mal64_11560</name>
</gene>
<evidence type="ECO:0000313" key="4">
    <source>
        <dbReference type="Proteomes" id="UP000315440"/>
    </source>
</evidence>
<evidence type="ECO:0000256" key="1">
    <source>
        <dbReference type="SAM" id="Phobius"/>
    </source>
</evidence>
<dbReference type="OrthoDB" id="118729at2"/>
<dbReference type="Pfam" id="PF02517">
    <property type="entry name" value="Rce1-like"/>
    <property type="match status" value="1"/>
</dbReference>
<dbReference type="InterPro" id="IPR003675">
    <property type="entry name" value="Rce1/LyrA-like_dom"/>
</dbReference>
<keyword evidence="4" id="KW-1185">Reference proteome</keyword>
<reference evidence="3 4" key="1">
    <citation type="submission" date="2019-02" db="EMBL/GenBank/DDBJ databases">
        <title>Deep-cultivation of Planctomycetes and their phenomic and genomic characterization uncovers novel biology.</title>
        <authorList>
            <person name="Wiegand S."/>
            <person name="Jogler M."/>
            <person name="Boedeker C."/>
            <person name="Pinto D."/>
            <person name="Vollmers J."/>
            <person name="Rivas-Marin E."/>
            <person name="Kohn T."/>
            <person name="Peeters S.H."/>
            <person name="Heuer A."/>
            <person name="Rast P."/>
            <person name="Oberbeckmann S."/>
            <person name="Bunk B."/>
            <person name="Jeske O."/>
            <person name="Meyerdierks A."/>
            <person name="Storesund J.E."/>
            <person name="Kallscheuer N."/>
            <person name="Luecker S."/>
            <person name="Lage O.M."/>
            <person name="Pohl T."/>
            <person name="Merkel B.J."/>
            <person name="Hornburger P."/>
            <person name="Mueller R.-W."/>
            <person name="Bruemmer F."/>
            <person name="Labrenz M."/>
            <person name="Spormann A.M."/>
            <person name="Op Den Camp H."/>
            <person name="Overmann J."/>
            <person name="Amann R."/>
            <person name="Jetten M.S.M."/>
            <person name="Mascher T."/>
            <person name="Medema M.H."/>
            <person name="Devos D.P."/>
            <person name="Kaster A.-K."/>
            <person name="Ovreas L."/>
            <person name="Rohde M."/>
            <person name="Galperin M.Y."/>
            <person name="Jogler C."/>
        </authorList>
    </citation>
    <scope>NUCLEOTIDE SEQUENCE [LARGE SCALE GENOMIC DNA]</scope>
    <source>
        <strain evidence="3 4">Mal64</strain>
    </source>
</reference>
<protein>
    <submittedName>
        <fullName evidence="3">CAAX amino terminal protease self-immunity</fullName>
    </submittedName>
</protein>
<keyword evidence="3" id="KW-0645">Protease</keyword>
<feature type="transmembrane region" description="Helical" evidence="1">
    <location>
        <begin position="12"/>
        <end position="33"/>
    </location>
</feature>
<accession>A0A5C5ZTF3</accession>
<organism evidence="3 4">
    <name type="scientific">Pseudobythopirellula maris</name>
    <dbReference type="NCBI Taxonomy" id="2527991"/>
    <lineage>
        <taxon>Bacteria</taxon>
        <taxon>Pseudomonadati</taxon>
        <taxon>Planctomycetota</taxon>
        <taxon>Planctomycetia</taxon>
        <taxon>Pirellulales</taxon>
        <taxon>Lacipirellulaceae</taxon>
        <taxon>Pseudobythopirellula</taxon>
    </lineage>
</organism>
<keyword evidence="1" id="KW-1133">Transmembrane helix</keyword>
<dbReference type="GO" id="GO:0080120">
    <property type="term" value="P:CAAX-box protein maturation"/>
    <property type="evidence" value="ECO:0007669"/>
    <property type="project" value="UniProtKB-ARBA"/>
</dbReference>
<feature type="domain" description="CAAX prenyl protease 2/Lysostaphin resistance protein A-like" evidence="2">
    <location>
        <begin position="94"/>
        <end position="182"/>
    </location>
</feature>
<dbReference type="GO" id="GO:0006508">
    <property type="term" value="P:proteolysis"/>
    <property type="evidence" value="ECO:0007669"/>
    <property type="project" value="UniProtKB-KW"/>
</dbReference>
<evidence type="ECO:0000313" key="3">
    <source>
        <dbReference type="EMBL" id="TWT90759.1"/>
    </source>
</evidence>
<dbReference type="Proteomes" id="UP000315440">
    <property type="component" value="Unassembled WGS sequence"/>
</dbReference>
<proteinExistence type="predicted"/>
<keyword evidence="1" id="KW-0812">Transmembrane</keyword>
<keyword evidence="3" id="KW-0378">Hydrolase</keyword>
<feature type="transmembrane region" description="Helical" evidence="1">
    <location>
        <begin position="45"/>
        <end position="64"/>
    </location>
</feature>
<comment type="caution">
    <text evidence="3">The sequence shown here is derived from an EMBL/GenBank/DDBJ whole genome shotgun (WGS) entry which is preliminary data.</text>
</comment>
<feature type="transmembrane region" description="Helical" evidence="1">
    <location>
        <begin position="85"/>
        <end position="107"/>
    </location>
</feature>
<dbReference type="RefSeq" id="WP_146397927.1">
    <property type="nucleotide sequence ID" value="NZ_SJPQ01000001.1"/>
</dbReference>
<evidence type="ECO:0000259" key="2">
    <source>
        <dbReference type="Pfam" id="PF02517"/>
    </source>
</evidence>
<feature type="transmembrane region" description="Helical" evidence="1">
    <location>
        <begin position="119"/>
        <end position="140"/>
    </location>
</feature>
<name>A0A5C5ZTF3_9BACT</name>
<sequence>MDEAESNRAAMRLAIYVEGGLLAIALVAAWLFATPLRALLTPPSGTPIALAIGVAAALPLLLFLAASLRTGWRPIVRVRRRVKRFVRALFGGASIPQVAGLSILAGVCEEVAFRGVLQPMLAAWTHPYIGLLLASLAFGLGHAVSRAYFWLATAAGLYFGLLTLLTGEIVSAIAAHAIYDFVALLALRRWPTGSRAA</sequence>
<dbReference type="EMBL" id="SJPQ01000001">
    <property type="protein sequence ID" value="TWT90759.1"/>
    <property type="molecule type" value="Genomic_DNA"/>
</dbReference>
<dbReference type="AlphaFoldDB" id="A0A5C5ZTF3"/>